<accession>A0A7R9FCE0</accession>
<dbReference type="EMBL" id="OD573457">
    <property type="protein sequence ID" value="CAD7450072.1"/>
    <property type="molecule type" value="Genomic_DNA"/>
</dbReference>
<name>A0A7R9FCE0_9NEOP</name>
<reference evidence="1" key="1">
    <citation type="submission" date="2020-11" db="EMBL/GenBank/DDBJ databases">
        <authorList>
            <person name="Tran Van P."/>
        </authorList>
    </citation>
    <scope>NUCLEOTIDE SEQUENCE</scope>
</reference>
<protein>
    <submittedName>
        <fullName evidence="1">Uncharacterized protein</fullName>
    </submittedName>
</protein>
<dbReference type="AlphaFoldDB" id="A0A7R9FCE0"/>
<evidence type="ECO:0000313" key="1">
    <source>
        <dbReference type="EMBL" id="CAD7450072.1"/>
    </source>
</evidence>
<organism evidence="1">
    <name type="scientific">Timema bartmani</name>
    <dbReference type="NCBI Taxonomy" id="61472"/>
    <lineage>
        <taxon>Eukaryota</taxon>
        <taxon>Metazoa</taxon>
        <taxon>Ecdysozoa</taxon>
        <taxon>Arthropoda</taxon>
        <taxon>Hexapoda</taxon>
        <taxon>Insecta</taxon>
        <taxon>Pterygota</taxon>
        <taxon>Neoptera</taxon>
        <taxon>Polyneoptera</taxon>
        <taxon>Phasmatodea</taxon>
        <taxon>Timematodea</taxon>
        <taxon>Timematoidea</taxon>
        <taxon>Timematidae</taxon>
        <taxon>Timema</taxon>
    </lineage>
</organism>
<gene>
    <name evidence="1" type="ORF">TBIB3V08_LOCUS12343</name>
</gene>
<proteinExistence type="predicted"/>
<sequence>MSSQPYYQQILATQPQQNPMPLVDGTSLLPYLGMNVSSSPSTPPSPSMVPVLYPYPVPQGQPWIHLPQEVVVRLNRMWFSLMPT</sequence>